<dbReference type="InterPro" id="IPR011206">
    <property type="entry name" value="Citrate_lyase_beta/mcl1/mcl2"/>
</dbReference>
<dbReference type="PANTHER" id="PTHR32308:SF10">
    <property type="entry name" value="CITRATE LYASE SUBUNIT BETA"/>
    <property type="match status" value="1"/>
</dbReference>
<dbReference type="PIRSF" id="PIRSF015582">
    <property type="entry name" value="Cit_lyase_B"/>
    <property type="match status" value="1"/>
</dbReference>
<accession>A0ABX8UXF5</accession>
<organism evidence="5 6">
    <name type="scientific">Paraburkholderia edwinii</name>
    <dbReference type="NCBI Taxonomy" id="2861782"/>
    <lineage>
        <taxon>Bacteria</taxon>
        <taxon>Pseudomonadati</taxon>
        <taxon>Pseudomonadota</taxon>
        <taxon>Betaproteobacteria</taxon>
        <taxon>Burkholderiales</taxon>
        <taxon>Burkholderiaceae</taxon>
        <taxon>Paraburkholderia</taxon>
    </lineage>
</organism>
<evidence type="ECO:0000313" key="6">
    <source>
        <dbReference type="Proteomes" id="UP000826462"/>
    </source>
</evidence>
<dbReference type="SUPFAM" id="SSF51621">
    <property type="entry name" value="Phosphoenolpyruvate/pyruvate domain"/>
    <property type="match status" value="1"/>
</dbReference>
<dbReference type="PANTHER" id="PTHR32308">
    <property type="entry name" value="LYASE BETA SUBUNIT, PUTATIVE (AFU_ORTHOLOGUE AFUA_4G13030)-RELATED"/>
    <property type="match status" value="1"/>
</dbReference>
<name>A0ABX8UXF5_9BURK</name>
<evidence type="ECO:0000256" key="2">
    <source>
        <dbReference type="ARBA" id="ARBA00022723"/>
    </source>
</evidence>
<dbReference type="InterPro" id="IPR015813">
    <property type="entry name" value="Pyrv/PenolPyrv_kinase-like_dom"/>
</dbReference>
<keyword evidence="2" id="KW-0479">Metal-binding</keyword>
<proteinExistence type="predicted"/>
<evidence type="ECO:0000256" key="3">
    <source>
        <dbReference type="ARBA" id="ARBA00022842"/>
    </source>
</evidence>
<evidence type="ECO:0000256" key="1">
    <source>
        <dbReference type="ARBA" id="ARBA00001946"/>
    </source>
</evidence>
<protein>
    <submittedName>
        <fullName evidence="5">CoA ester lyase</fullName>
    </submittedName>
</protein>
<feature type="domain" description="HpcH/HpaI aldolase/citrate lyase" evidence="4">
    <location>
        <begin position="7"/>
        <end position="218"/>
    </location>
</feature>
<dbReference type="Pfam" id="PF03328">
    <property type="entry name" value="HpcH_HpaI"/>
    <property type="match status" value="1"/>
</dbReference>
<gene>
    <name evidence="5" type="ORF">KZJ38_29065</name>
</gene>
<dbReference type="InterPro" id="IPR040442">
    <property type="entry name" value="Pyrv_kinase-like_dom_sf"/>
</dbReference>
<reference evidence="5 6" key="1">
    <citation type="submission" date="2021-07" db="EMBL/GenBank/DDBJ databases">
        <title>Paraburkholderia edwinii protects Aspergillus sp. from phenazines by acting as a toxin sponge.</title>
        <authorList>
            <person name="Dahlstrom K.M."/>
            <person name="Newman D.K."/>
        </authorList>
    </citation>
    <scope>NUCLEOTIDE SEQUENCE [LARGE SCALE GENOMIC DNA]</scope>
    <source>
        <strain evidence="5 6">Pe01</strain>
    </source>
</reference>
<keyword evidence="5" id="KW-0456">Lyase</keyword>
<evidence type="ECO:0000259" key="4">
    <source>
        <dbReference type="Pfam" id="PF03328"/>
    </source>
</evidence>
<keyword evidence="3" id="KW-0460">Magnesium</keyword>
<keyword evidence="6" id="KW-1185">Reference proteome</keyword>
<dbReference type="GO" id="GO:0016829">
    <property type="term" value="F:lyase activity"/>
    <property type="evidence" value="ECO:0007669"/>
    <property type="project" value="UniProtKB-KW"/>
</dbReference>
<dbReference type="InterPro" id="IPR005000">
    <property type="entry name" value="Aldolase/citrate-lyase_domain"/>
</dbReference>
<dbReference type="Gene3D" id="3.20.20.60">
    <property type="entry name" value="Phosphoenolpyruvate-binding domains"/>
    <property type="match status" value="1"/>
</dbReference>
<evidence type="ECO:0000313" key="5">
    <source>
        <dbReference type="EMBL" id="QYD73656.1"/>
    </source>
</evidence>
<dbReference type="Proteomes" id="UP000826462">
    <property type="component" value="Chromosome 2"/>
</dbReference>
<comment type="cofactor">
    <cofactor evidence="1">
        <name>Mg(2+)</name>
        <dbReference type="ChEBI" id="CHEBI:18420"/>
    </cofactor>
</comment>
<sequence>MSAPCSYLFVPGNRPDRFIKARNAGADAVIFDLEDAVQPAEKGLARDAVVNGLDAAGAPADAPHHPPIYVRINGAQTEWFADDVAALAAHPTLAGLILPKAEDRESIAAIRKRAHAALTISPIIESARGYARLDEVCGAVSVDRLMFGTLDFQLDLGMEANDDELIVFRSGIVLASRVAGLAAPVDGVSTSIDDPQSVEADARRGRRLGFGGKLCIHPKQLAAVHRAYAWSEAEYEWAKRVLHAVEASGGAAVAVDGRMVDMPVILKAQRIAATPRRNE</sequence>
<dbReference type="RefSeq" id="WP_219803511.1">
    <property type="nucleotide sequence ID" value="NZ_CP080096.1"/>
</dbReference>
<dbReference type="EMBL" id="CP080096">
    <property type="protein sequence ID" value="QYD73656.1"/>
    <property type="molecule type" value="Genomic_DNA"/>
</dbReference>